<evidence type="ECO:0000313" key="3">
    <source>
        <dbReference type="Proteomes" id="UP000813018"/>
    </source>
</evidence>
<organism evidence="2 3">
    <name type="scientific">Pontibacter aydingkolensis</name>
    <dbReference type="NCBI Taxonomy" id="1911536"/>
    <lineage>
        <taxon>Bacteria</taxon>
        <taxon>Pseudomonadati</taxon>
        <taxon>Bacteroidota</taxon>
        <taxon>Cytophagia</taxon>
        <taxon>Cytophagales</taxon>
        <taxon>Hymenobacteraceae</taxon>
        <taxon>Pontibacter</taxon>
    </lineage>
</organism>
<proteinExistence type="predicted"/>
<accession>A0ABS7CXA8</accession>
<keyword evidence="1" id="KW-1133">Transmembrane helix</keyword>
<name>A0ABS7CXA8_9BACT</name>
<reference evidence="2 3" key="1">
    <citation type="journal article" date="2016" name="Int. J. Syst. Evol. Microbiol.">
        <title>Pontibacter aydingkolensis sp. nov., isolated from soil of a salt lake.</title>
        <authorList>
            <person name="Osman G."/>
            <person name="Zhang T."/>
            <person name="Lou K."/>
            <person name="Gao Y."/>
            <person name="Chang W."/>
            <person name="Lin Q."/>
            <person name="Yang H.M."/>
            <person name="Huo X.D."/>
            <person name="Wang N."/>
        </authorList>
    </citation>
    <scope>NUCLEOTIDE SEQUENCE [LARGE SCALE GENOMIC DNA]</scope>
    <source>
        <strain evidence="2 3">KACC 19255</strain>
    </source>
</reference>
<dbReference type="RefSeq" id="WP_219878291.1">
    <property type="nucleotide sequence ID" value="NZ_JAHYXK010000014.1"/>
</dbReference>
<dbReference type="Proteomes" id="UP000813018">
    <property type="component" value="Unassembled WGS sequence"/>
</dbReference>
<sequence>MDLETLIIGAISLAVFIVPIILIQSKQKAKKNKLLSEFLASGEQQQLRITQYDFWNQCYGIGLDEVQQKLFYANKCAGKEQQLVINLAEVSKCRLVSEKREVNGNVVFDLIGLHISFRNPKLPDQHLEFYNKEISLSLMDELQLAEKWNALSNKLISGAKASEKQPGSLAVPA</sequence>
<evidence type="ECO:0000313" key="2">
    <source>
        <dbReference type="EMBL" id="MBW7468418.1"/>
    </source>
</evidence>
<keyword evidence="1" id="KW-0472">Membrane</keyword>
<gene>
    <name evidence="2" type="ORF">K0O23_15180</name>
</gene>
<protein>
    <submittedName>
        <fullName evidence="2">Uncharacterized protein</fullName>
    </submittedName>
</protein>
<comment type="caution">
    <text evidence="2">The sequence shown here is derived from an EMBL/GenBank/DDBJ whole genome shotgun (WGS) entry which is preliminary data.</text>
</comment>
<dbReference type="EMBL" id="JAHYXK010000014">
    <property type="protein sequence ID" value="MBW7468418.1"/>
    <property type="molecule type" value="Genomic_DNA"/>
</dbReference>
<feature type="transmembrane region" description="Helical" evidence="1">
    <location>
        <begin position="6"/>
        <end position="23"/>
    </location>
</feature>
<keyword evidence="3" id="KW-1185">Reference proteome</keyword>
<keyword evidence="1" id="KW-0812">Transmembrane</keyword>
<evidence type="ECO:0000256" key="1">
    <source>
        <dbReference type="SAM" id="Phobius"/>
    </source>
</evidence>